<keyword evidence="3" id="KW-0050">Antiport</keyword>
<evidence type="ECO:0000256" key="3">
    <source>
        <dbReference type="ARBA" id="ARBA00022449"/>
    </source>
</evidence>
<sequence>MIISLCLLVLVAYAFDLSSKRTKIPTVIILLLMGYCLRYAALFLEIEIPNLEPLLPAIGTLGLILIVLEAGLDLELNKNKKAMISKSFLSALIPLLFLFLIIGFGINYFTGASIINSFINAIPFCIISSAIAIPSVQNLSEDKKEFVVYESSMSDILGVIIFNFFLSNDTIGLGSFITFIAQVVVMLLISLIASIGLAFVIKKIDHHVKFIPIMVMIILIYEVSKIYHLPALIFILIFGLFLNNLDELTHFSFIKKLEPKRLNIEVHRFSKLIGEVAFLIRTIFFLLFGYTITTETVLNTSTLPFAVGIVAVIISIRFIQLKVSKTPISPLLFIAPRGLITIMLFLSIPLSKKVGFISNSLLTQVIILSAIVMMLGLMFAKKDRVVG</sequence>
<feature type="transmembrane region" description="Helical" evidence="5">
    <location>
        <begin position="298"/>
        <end position="319"/>
    </location>
</feature>
<dbReference type="EMBL" id="JAWXVI010000004">
    <property type="protein sequence ID" value="MDX6189314.1"/>
    <property type="molecule type" value="Genomic_DNA"/>
</dbReference>
<comment type="subcellular location">
    <subcellularLocation>
        <location evidence="1">Cell membrane</location>
        <topology evidence="1">Multi-pass membrane protein</topology>
    </subcellularLocation>
</comment>
<dbReference type="PANTHER" id="PTHR32507:SF0">
    <property type="entry name" value="NA(+)_H(+) ANTIPORTER 2-RELATED"/>
    <property type="match status" value="1"/>
</dbReference>
<keyword evidence="5" id="KW-1133">Transmembrane helix</keyword>
<comment type="caution">
    <text evidence="6">The sequence shown here is derived from an EMBL/GenBank/DDBJ whole genome shotgun (WGS) entry which is preliminary data.</text>
</comment>
<feature type="transmembrane region" description="Helical" evidence="5">
    <location>
        <begin position="88"/>
        <end position="108"/>
    </location>
</feature>
<gene>
    <name evidence="6" type="ORF">SGQ83_08155</name>
</gene>
<evidence type="ECO:0000256" key="4">
    <source>
        <dbReference type="ARBA" id="ARBA00023065"/>
    </source>
</evidence>
<evidence type="ECO:0000256" key="2">
    <source>
        <dbReference type="ARBA" id="ARBA00022448"/>
    </source>
</evidence>
<keyword evidence="7" id="KW-1185">Reference proteome</keyword>
<feature type="transmembrane region" description="Helical" evidence="5">
    <location>
        <begin position="172"/>
        <end position="201"/>
    </location>
</feature>
<feature type="transmembrane region" description="Helical" evidence="5">
    <location>
        <begin position="230"/>
        <end position="251"/>
    </location>
</feature>
<feature type="transmembrane region" description="Helical" evidence="5">
    <location>
        <begin position="146"/>
        <end position="166"/>
    </location>
</feature>
<name>A0ABU4R9T0_9FLAO</name>
<dbReference type="Proteomes" id="UP001273350">
    <property type="component" value="Unassembled WGS sequence"/>
</dbReference>
<organism evidence="6 7">
    <name type="scientific">Flavobacterium cupriresistens</name>
    <dbReference type="NCBI Taxonomy" id="2893885"/>
    <lineage>
        <taxon>Bacteria</taxon>
        <taxon>Pseudomonadati</taxon>
        <taxon>Bacteroidota</taxon>
        <taxon>Flavobacteriia</taxon>
        <taxon>Flavobacteriales</taxon>
        <taxon>Flavobacteriaceae</taxon>
        <taxon>Flavobacterium</taxon>
    </lineage>
</organism>
<feature type="transmembrane region" description="Helical" evidence="5">
    <location>
        <begin position="272"/>
        <end position="292"/>
    </location>
</feature>
<keyword evidence="2" id="KW-0813">Transport</keyword>
<keyword evidence="5" id="KW-0812">Transmembrane</keyword>
<dbReference type="PANTHER" id="PTHR32507">
    <property type="entry name" value="NA(+)/H(+) ANTIPORTER 1"/>
    <property type="match status" value="1"/>
</dbReference>
<proteinExistence type="predicted"/>
<reference evidence="6 7" key="1">
    <citation type="submission" date="2023-11" db="EMBL/GenBank/DDBJ databases">
        <title>Unpublished Manusciprt.</title>
        <authorList>
            <person name="Saticioglu I.B."/>
            <person name="Ay H."/>
            <person name="Ajmi N."/>
            <person name="Altun S."/>
            <person name="Duman M."/>
        </authorList>
    </citation>
    <scope>NUCLEOTIDE SEQUENCE [LARGE SCALE GENOMIC DNA]</scope>
    <source>
        <strain evidence="6 7">Fl-318</strain>
    </source>
</reference>
<accession>A0ABU4R9T0</accession>
<keyword evidence="4" id="KW-0406">Ion transport</keyword>
<evidence type="ECO:0000256" key="1">
    <source>
        <dbReference type="ARBA" id="ARBA00004651"/>
    </source>
</evidence>
<dbReference type="RefSeq" id="WP_230002021.1">
    <property type="nucleotide sequence ID" value="NZ_CP087134.1"/>
</dbReference>
<evidence type="ECO:0000256" key="5">
    <source>
        <dbReference type="SAM" id="Phobius"/>
    </source>
</evidence>
<feature type="transmembrane region" description="Helical" evidence="5">
    <location>
        <begin position="24"/>
        <end position="44"/>
    </location>
</feature>
<feature type="transmembrane region" description="Helical" evidence="5">
    <location>
        <begin position="114"/>
        <end position="134"/>
    </location>
</feature>
<evidence type="ECO:0000313" key="6">
    <source>
        <dbReference type="EMBL" id="MDX6189314.1"/>
    </source>
</evidence>
<evidence type="ECO:0000313" key="7">
    <source>
        <dbReference type="Proteomes" id="UP001273350"/>
    </source>
</evidence>
<keyword evidence="5" id="KW-0472">Membrane</keyword>
<feature type="transmembrane region" description="Helical" evidence="5">
    <location>
        <begin position="356"/>
        <end position="380"/>
    </location>
</feature>
<protein>
    <submittedName>
        <fullName evidence="6">Cation:proton antiporter</fullName>
    </submittedName>
</protein>
<feature type="transmembrane region" description="Helical" evidence="5">
    <location>
        <begin position="331"/>
        <end position="350"/>
    </location>
</feature>